<evidence type="ECO:0000313" key="2">
    <source>
        <dbReference type="Proteomes" id="UP000031526"/>
    </source>
</evidence>
<dbReference type="EMBL" id="CP009313">
    <property type="protein sequence ID" value="AJE40105.1"/>
    <property type="molecule type" value="Genomic_DNA"/>
</dbReference>
<organism evidence="1 2">
    <name type="scientific">Streptomyces nodosus</name>
    <dbReference type="NCBI Taxonomy" id="40318"/>
    <lineage>
        <taxon>Bacteria</taxon>
        <taxon>Bacillati</taxon>
        <taxon>Actinomycetota</taxon>
        <taxon>Actinomycetes</taxon>
        <taxon>Kitasatosporales</taxon>
        <taxon>Streptomycetaceae</taxon>
        <taxon>Streptomyces</taxon>
    </lineage>
</organism>
<reference evidence="2" key="1">
    <citation type="submission" date="2014-09" db="EMBL/GenBank/DDBJ databases">
        <title>Sequence of the Streptomyces nodosus genome.</title>
        <authorList>
            <person name="Sweeney P."/>
            <person name="Stephens N."/>
            <person name="Murphy C."/>
            <person name="Caffrey P."/>
        </authorList>
    </citation>
    <scope>NUCLEOTIDE SEQUENCE [LARGE SCALE GENOMIC DNA]</scope>
    <source>
        <strain evidence="2">ATCC 14899</strain>
    </source>
</reference>
<sequence>MLTVRDSRLGAGVDAVAPYANMSDIYPWQDQRFAEYRNTGPGARVAVPENRPQLTAAQARKATREVYLDGWTPWGRGC</sequence>
<gene>
    <name evidence="1" type="ORF">SNOD_08720</name>
</gene>
<name>A0A0B5DG00_9ACTN</name>
<dbReference type="HOGENOM" id="CLU_2620590_0_0_11"/>
<proteinExistence type="predicted"/>
<reference evidence="1 2" key="2">
    <citation type="journal article" date="2016" name="Appl. Microbiol. Biotechnol.">
        <title>Exploiting the genome sequence of Streptomyces nodosus for enhanced antibiotic production.</title>
        <authorList>
            <person name="Sweeney P."/>
            <person name="Murphy C.D."/>
            <person name="Caffrey P."/>
        </authorList>
    </citation>
    <scope>NUCLEOTIDE SEQUENCE [LARGE SCALE GENOMIC DNA]</scope>
    <source>
        <strain evidence="1 2">ATCC 14899</strain>
    </source>
</reference>
<evidence type="ECO:0000313" key="1">
    <source>
        <dbReference type="EMBL" id="AJE40105.1"/>
    </source>
</evidence>
<dbReference type="InterPro" id="IPR012334">
    <property type="entry name" value="Pectin_lyas_fold"/>
</dbReference>
<dbReference type="Proteomes" id="UP000031526">
    <property type="component" value="Chromosome"/>
</dbReference>
<dbReference type="Gene3D" id="2.160.20.10">
    <property type="entry name" value="Single-stranded right-handed beta-helix, Pectin lyase-like"/>
    <property type="match status" value="1"/>
</dbReference>
<accession>A0A0B5DG00</accession>
<dbReference type="AlphaFoldDB" id="A0A0B5DG00"/>
<dbReference type="STRING" id="40318.SNOD_08720"/>
<protein>
    <submittedName>
        <fullName evidence="1">Uncharacterized protein</fullName>
    </submittedName>
</protein>
<keyword evidence="2" id="KW-1185">Reference proteome</keyword>